<sequence length="145" mass="15222">MPAEKDAMTTGHDGRGTPQEAVRREAHFPGRAPVDAYGDGGFRFAGMSHRGSLLCVPSGIYGWPVTTAAEITGDSLERVLGEGAAIDLLLLGTGRDLIPPSERLRLLLSDRGIRIDVMSTGAAIRTYNILLGEGRPVAAALIAVG</sequence>
<dbReference type="AlphaFoldDB" id="A0A1E3H0T0"/>
<protein>
    <recommendedName>
        <fullName evidence="4">Mth938-like domain-containing protein</fullName>
    </recommendedName>
</protein>
<keyword evidence="3" id="KW-1185">Reference proteome</keyword>
<proteinExistence type="predicted"/>
<dbReference type="PANTHER" id="PTHR21192:SF2">
    <property type="entry name" value="NADH DEHYDROGENASE [UBIQUINONE] 1 ALPHA SUBCOMPLEX ASSEMBLY FACTOR 3"/>
    <property type="match status" value="1"/>
</dbReference>
<dbReference type="EMBL" id="MCRJ01000076">
    <property type="protein sequence ID" value="ODN69745.1"/>
    <property type="molecule type" value="Genomic_DNA"/>
</dbReference>
<evidence type="ECO:0000256" key="1">
    <source>
        <dbReference type="SAM" id="MobiDB-lite"/>
    </source>
</evidence>
<feature type="region of interest" description="Disordered" evidence="1">
    <location>
        <begin position="1"/>
        <end position="32"/>
    </location>
</feature>
<dbReference type="InterPro" id="IPR007523">
    <property type="entry name" value="NDUFAF3/AAMDC"/>
</dbReference>
<evidence type="ECO:0008006" key="4">
    <source>
        <dbReference type="Google" id="ProtNLM"/>
    </source>
</evidence>
<comment type="caution">
    <text evidence="2">The sequence shown here is derived from an EMBL/GenBank/DDBJ whole genome shotgun (WGS) entry which is preliminary data.</text>
</comment>
<dbReference type="Gene3D" id="3.40.1230.10">
    <property type="entry name" value="MTH938-like"/>
    <property type="match status" value="1"/>
</dbReference>
<dbReference type="Pfam" id="PF04430">
    <property type="entry name" value="DUF498"/>
    <property type="match status" value="1"/>
</dbReference>
<accession>A0A1E3H0T0</accession>
<organism evidence="2 3">
    <name type="scientific">Methylobrevis pamukkalensis</name>
    <dbReference type="NCBI Taxonomy" id="1439726"/>
    <lineage>
        <taxon>Bacteria</taxon>
        <taxon>Pseudomonadati</taxon>
        <taxon>Pseudomonadota</taxon>
        <taxon>Alphaproteobacteria</taxon>
        <taxon>Hyphomicrobiales</taxon>
        <taxon>Pleomorphomonadaceae</taxon>
        <taxon>Methylobrevis</taxon>
    </lineage>
</organism>
<reference evidence="2 3" key="1">
    <citation type="submission" date="2016-07" db="EMBL/GenBank/DDBJ databases">
        <title>Draft Genome Sequence of Methylobrevis pamukkalensis PK2.</title>
        <authorList>
            <person name="Vasilenko O.V."/>
            <person name="Doronina N.V."/>
            <person name="Shmareva M.N."/>
            <person name="Tarlachkov S.V."/>
            <person name="Mustakhimov I."/>
            <person name="Trotsenko Y.A."/>
        </authorList>
    </citation>
    <scope>NUCLEOTIDE SEQUENCE [LARGE SCALE GENOMIC DNA]</scope>
    <source>
        <strain evidence="2 3">PK2</strain>
    </source>
</reference>
<evidence type="ECO:0000313" key="2">
    <source>
        <dbReference type="EMBL" id="ODN69745.1"/>
    </source>
</evidence>
<evidence type="ECO:0000313" key="3">
    <source>
        <dbReference type="Proteomes" id="UP000094622"/>
    </source>
</evidence>
<gene>
    <name evidence="2" type="ORF">A6302_02955</name>
</gene>
<dbReference type="PATRIC" id="fig|1439726.3.peg.3105"/>
<dbReference type="Proteomes" id="UP000094622">
    <property type="component" value="Unassembled WGS sequence"/>
</dbReference>
<feature type="compositionally biased region" description="Basic and acidic residues" evidence="1">
    <location>
        <begin position="1"/>
        <end position="28"/>
    </location>
</feature>
<name>A0A1E3H0T0_9HYPH</name>
<dbReference type="PANTHER" id="PTHR21192">
    <property type="entry name" value="NUCLEAR PROTEIN E3-3"/>
    <property type="match status" value="1"/>
</dbReference>
<dbReference type="SUPFAM" id="SSF64076">
    <property type="entry name" value="MTH938-like"/>
    <property type="match status" value="1"/>
</dbReference>
<dbReference type="InterPro" id="IPR036748">
    <property type="entry name" value="MTH938-like_sf"/>
</dbReference>
<dbReference type="CDD" id="cd00248">
    <property type="entry name" value="Mth938-like"/>
    <property type="match status" value="1"/>
</dbReference>